<evidence type="ECO:0000256" key="1">
    <source>
        <dbReference type="ARBA" id="ARBA00004477"/>
    </source>
</evidence>
<keyword evidence="6 11" id="KW-1133">Transmembrane helix</keyword>
<dbReference type="GO" id="GO:0005886">
    <property type="term" value="C:plasma membrane"/>
    <property type="evidence" value="ECO:0007669"/>
    <property type="project" value="UniProtKB-SubCell"/>
</dbReference>
<evidence type="ECO:0000256" key="11">
    <source>
        <dbReference type="SAM" id="Phobius"/>
    </source>
</evidence>
<evidence type="ECO:0000256" key="2">
    <source>
        <dbReference type="ARBA" id="ARBA00004651"/>
    </source>
</evidence>
<keyword evidence="13" id="KW-1185">Reference proteome</keyword>
<dbReference type="OMA" id="SKCVYAG"/>
<comment type="subcellular location">
    <subcellularLocation>
        <location evidence="2">Cell membrane</location>
        <topology evidence="2">Multi-pass membrane protein</topology>
    </subcellularLocation>
    <subcellularLocation>
        <location evidence="1">Endoplasmic reticulum membrane</location>
        <topology evidence="1">Multi-pass membrane protein</topology>
    </subcellularLocation>
</comment>
<dbReference type="AlphaFoldDB" id="A0AA38CGU9"/>
<evidence type="ECO:0000256" key="3">
    <source>
        <dbReference type="ARBA" id="ARBA00022475"/>
    </source>
</evidence>
<evidence type="ECO:0000256" key="6">
    <source>
        <dbReference type="ARBA" id="ARBA00022989"/>
    </source>
</evidence>
<feature type="transmembrane region" description="Helical" evidence="11">
    <location>
        <begin position="12"/>
        <end position="33"/>
    </location>
</feature>
<evidence type="ECO:0000256" key="9">
    <source>
        <dbReference type="ARBA" id="ARBA00034846"/>
    </source>
</evidence>
<dbReference type="GO" id="GO:0005789">
    <property type="term" value="C:endoplasmic reticulum membrane"/>
    <property type="evidence" value="ECO:0007669"/>
    <property type="project" value="UniProtKB-SubCell"/>
</dbReference>
<dbReference type="PANTHER" id="PTHR12869:SF0">
    <property type="entry name" value="BOS COMPLEX SUBUNIT TMEM147"/>
    <property type="match status" value="1"/>
</dbReference>
<dbReference type="PANTHER" id="PTHR12869">
    <property type="entry name" value="SMALL SEVEN TRANSMEMBRANE DOMAIN-CONTAINING PROTEIN"/>
    <property type="match status" value="1"/>
</dbReference>
<feature type="transmembrane region" description="Helical" evidence="11">
    <location>
        <begin position="45"/>
        <end position="66"/>
    </location>
</feature>
<keyword evidence="3" id="KW-1003">Cell membrane</keyword>
<keyword evidence="4 11" id="KW-0812">Transmembrane</keyword>
<proteinExistence type="inferred from homology"/>
<reference evidence="12 13" key="1">
    <citation type="journal article" date="2021" name="Nat. Plants">
        <title>The Taxus genome provides insights into paclitaxel biosynthesis.</title>
        <authorList>
            <person name="Xiong X."/>
            <person name="Gou J."/>
            <person name="Liao Q."/>
            <person name="Li Y."/>
            <person name="Zhou Q."/>
            <person name="Bi G."/>
            <person name="Li C."/>
            <person name="Du R."/>
            <person name="Wang X."/>
            <person name="Sun T."/>
            <person name="Guo L."/>
            <person name="Liang H."/>
            <person name="Lu P."/>
            <person name="Wu Y."/>
            <person name="Zhang Z."/>
            <person name="Ro D.K."/>
            <person name="Shang Y."/>
            <person name="Huang S."/>
            <person name="Yan J."/>
        </authorList>
    </citation>
    <scope>NUCLEOTIDE SEQUENCE [LARGE SCALE GENOMIC DNA]</scope>
    <source>
        <strain evidence="12">Ta-2019</strain>
    </source>
</reference>
<sequence length="227" mass="25326">SEYDTIGTCVKAALVYLGTTLIKLVCLATFLQVSDNDNFDPYQELLKAFIGFIDVAGLYFALTQLTHRNISQNHKFQAIGLGWAFADSLLHRLAPLWVGAKGLEFTWDYLLQGLESNANLVLTVSLAALGSLMWLRKNKPKTLVPIIYASAGVLATMPSIIRFVILVFNGNSPNMVHIGYRSQSDSPLNSSQIPPSRVGYGQLYPAQKFIRACPYPYQYQDQLLRFK</sequence>
<accession>A0AA38CGU9</accession>
<evidence type="ECO:0000256" key="10">
    <source>
        <dbReference type="ARBA" id="ARBA00034899"/>
    </source>
</evidence>
<dbReference type="InterPro" id="IPR019164">
    <property type="entry name" value="TMEM147"/>
</dbReference>
<keyword evidence="7 11" id="KW-0472">Membrane</keyword>
<comment type="similarity">
    <text evidence="8">Belongs to the TMEM147 family.</text>
</comment>
<dbReference type="EMBL" id="JAHRHJ020000009">
    <property type="protein sequence ID" value="KAH9300002.1"/>
    <property type="molecule type" value="Genomic_DNA"/>
</dbReference>
<protein>
    <recommendedName>
        <fullName evidence="9">BOS complex subunit TMEM147</fullName>
    </recommendedName>
    <alternativeName>
        <fullName evidence="10">Transmembrane protein 147</fullName>
    </alternativeName>
</protein>
<dbReference type="Pfam" id="PF09767">
    <property type="entry name" value="DUF2053"/>
    <property type="match status" value="1"/>
</dbReference>
<evidence type="ECO:0000313" key="13">
    <source>
        <dbReference type="Proteomes" id="UP000824469"/>
    </source>
</evidence>
<evidence type="ECO:0000256" key="7">
    <source>
        <dbReference type="ARBA" id="ARBA00023136"/>
    </source>
</evidence>
<dbReference type="Proteomes" id="UP000824469">
    <property type="component" value="Unassembled WGS sequence"/>
</dbReference>
<evidence type="ECO:0000313" key="12">
    <source>
        <dbReference type="EMBL" id="KAH9300002.1"/>
    </source>
</evidence>
<comment type="caution">
    <text evidence="12">The sequence shown here is derived from an EMBL/GenBank/DDBJ whole genome shotgun (WGS) entry which is preliminary data.</text>
</comment>
<feature type="transmembrane region" description="Helical" evidence="11">
    <location>
        <begin position="147"/>
        <end position="168"/>
    </location>
</feature>
<evidence type="ECO:0000256" key="8">
    <source>
        <dbReference type="ARBA" id="ARBA00034739"/>
    </source>
</evidence>
<organism evidence="12 13">
    <name type="scientific">Taxus chinensis</name>
    <name type="common">Chinese yew</name>
    <name type="synonym">Taxus wallichiana var. chinensis</name>
    <dbReference type="NCBI Taxonomy" id="29808"/>
    <lineage>
        <taxon>Eukaryota</taxon>
        <taxon>Viridiplantae</taxon>
        <taxon>Streptophyta</taxon>
        <taxon>Embryophyta</taxon>
        <taxon>Tracheophyta</taxon>
        <taxon>Spermatophyta</taxon>
        <taxon>Pinopsida</taxon>
        <taxon>Pinidae</taxon>
        <taxon>Conifers II</taxon>
        <taxon>Cupressales</taxon>
        <taxon>Taxaceae</taxon>
        <taxon>Taxus</taxon>
    </lineage>
</organism>
<evidence type="ECO:0000256" key="5">
    <source>
        <dbReference type="ARBA" id="ARBA00022824"/>
    </source>
</evidence>
<gene>
    <name evidence="12" type="ORF">KI387_011585</name>
</gene>
<evidence type="ECO:0000256" key="4">
    <source>
        <dbReference type="ARBA" id="ARBA00022692"/>
    </source>
</evidence>
<feature type="non-terminal residue" evidence="12">
    <location>
        <position position="227"/>
    </location>
</feature>
<feature type="non-terminal residue" evidence="12">
    <location>
        <position position="1"/>
    </location>
</feature>
<name>A0AA38CGU9_TAXCH</name>
<keyword evidence="5" id="KW-0256">Endoplasmic reticulum</keyword>